<gene>
    <name evidence="3" type="ORF">FHP25_17755</name>
</gene>
<dbReference type="RefSeq" id="WP_147848294.1">
    <property type="nucleotide sequence ID" value="NZ_VDUZ01000019.1"/>
</dbReference>
<dbReference type="InterPro" id="IPR006016">
    <property type="entry name" value="UspA"/>
</dbReference>
<keyword evidence="4" id="KW-1185">Reference proteome</keyword>
<evidence type="ECO:0000259" key="2">
    <source>
        <dbReference type="Pfam" id="PF00582"/>
    </source>
</evidence>
<organism evidence="3 4">
    <name type="scientific">Vineibacter terrae</name>
    <dbReference type="NCBI Taxonomy" id="2586908"/>
    <lineage>
        <taxon>Bacteria</taxon>
        <taxon>Pseudomonadati</taxon>
        <taxon>Pseudomonadota</taxon>
        <taxon>Alphaproteobacteria</taxon>
        <taxon>Hyphomicrobiales</taxon>
        <taxon>Vineibacter</taxon>
    </lineage>
</organism>
<evidence type="ECO:0000256" key="1">
    <source>
        <dbReference type="ARBA" id="ARBA00008791"/>
    </source>
</evidence>
<dbReference type="Proteomes" id="UP000321638">
    <property type="component" value="Unassembled WGS sequence"/>
</dbReference>
<feature type="domain" description="UspA" evidence="2">
    <location>
        <begin position="7"/>
        <end position="142"/>
    </location>
</feature>
<dbReference type="InterPro" id="IPR006015">
    <property type="entry name" value="Universal_stress_UspA"/>
</dbReference>
<dbReference type="AlphaFoldDB" id="A0A5C8PM21"/>
<dbReference type="OrthoDB" id="5564966at2"/>
<name>A0A5C8PM21_9HYPH</name>
<dbReference type="Gene3D" id="3.40.50.620">
    <property type="entry name" value="HUPs"/>
    <property type="match status" value="1"/>
</dbReference>
<dbReference type="CDD" id="cd00293">
    <property type="entry name" value="USP-like"/>
    <property type="match status" value="1"/>
</dbReference>
<evidence type="ECO:0000313" key="3">
    <source>
        <dbReference type="EMBL" id="TXL74329.1"/>
    </source>
</evidence>
<proteinExistence type="inferred from homology"/>
<comment type="similarity">
    <text evidence="1">Belongs to the universal stress protein A family.</text>
</comment>
<comment type="caution">
    <text evidence="3">The sequence shown here is derived from an EMBL/GenBank/DDBJ whole genome shotgun (WGS) entry which is preliminary data.</text>
</comment>
<sequence>MTDNGLLVAVDGSAHAARAVAHAISLVKRGLATRLHLLNVQPPLDEAIGKLIAPETIDAHRRDAGNKALSSAQAMCADASVPAESHVDAGRPGAVIVEQASALDCAAIVMGTRGHSGAAGMLMGSVTQDVVNRGSRPVWLVK</sequence>
<dbReference type="PRINTS" id="PR01438">
    <property type="entry name" value="UNVRSLSTRESS"/>
</dbReference>
<accession>A0A5C8PM21</accession>
<dbReference type="PANTHER" id="PTHR31964:SF113">
    <property type="entry name" value="USPA DOMAIN-CONTAINING PROTEIN"/>
    <property type="match status" value="1"/>
</dbReference>
<dbReference type="Pfam" id="PF00582">
    <property type="entry name" value="Usp"/>
    <property type="match status" value="1"/>
</dbReference>
<dbReference type="EMBL" id="VDUZ01000019">
    <property type="protein sequence ID" value="TXL74329.1"/>
    <property type="molecule type" value="Genomic_DNA"/>
</dbReference>
<dbReference type="InterPro" id="IPR014729">
    <property type="entry name" value="Rossmann-like_a/b/a_fold"/>
</dbReference>
<dbReference type="SUPFAM" id="SSF52402">
    <property type="entry name" value="Adenine nucleotide alpha hydrolases-like"/>
    <property type="match status" value="1"/>
</dbReference>
<evidence type="ECO:0000313" key="4">
    <source>
        <dbReference type="Proteomes" id="UP000321638"/>
    </source>
</evidence>
<protein>
    <submittedName>
        <fullName evidence="3">Universal stress protein</fullName>
    </submittedName>
</protein>
<reference evidence="3 4" key="1">
    <citation type="submission" date="2019-06" db="EMBL/GenBank/DDBJ databases">
        <title>New taxonomy in bacterial strain CC-CFT640, isolated from vineyard.</title>
        <authorList>
            <person name="Lin S.-Y."/>
            <person name="Tsai C.-F."/>
            <person name="Young C.-C."/>
        </authorList>
    </citation>
    <scope>NUCLEOTIDE SEQUENCE [LARGE SCALE GENOMIC DNA]</scope>
    <source>
        <strain evidence="3 4">CC-CFT640</strain>
    </source>
</reference>
<dbReference type="PANTHER" id="PTHR31964">
    <property type="entry name" value="ADENINE NUCLEOTIDE ALPHA HYDROLASES-LIKE SUPERFAMILY PROTEIN"/>
    <property type="match status" value="1"/>
</dbReference>